<gene>
    <name evidence="3" type="ORF">GLW30_07560</name>
    <name evidence="2" type="ORF">GLW36_05210</name>
</gene>
<feature type="transmembrane region" description="Helical" evidence="1">
    <location>
        <begin position="21"/>
        <end position="38"/>
    </location>
</feature>
<keyword evidence="1" id="KW-0472">Membrane</keyword>
<organism evidence="2 5">
    <name type="scientific">Halorubrum distributum</name>
    <dbReference type="NCBI Taxonomy" id="29283"/>
    <lineage>
        <taxon>Archaea</taxon>
        <taxon>Methanobacteriati</taxon>
        <taxon>Methanobacteriota</taxon>
        <taxon>Stenosarchaea group</taxon>
        <taxon>Halobacteria</taxon>
        <taxon>Halobacteriales</taxon>
        <taxon>Haloferacaceae</taxon>
        <taxon>Halorubrum</taxon>
        <taxon>Halorubrum distributum group</taxon>
    </lineage>
</organism>
<evidence type="ECO:0000256" key="1">
    <source>
        <dbReference type="SAM" id="Phobius"/>
    </source>
</evidence>
<name>A0A6B1IJV9_9EURY</name>
<dbReference type="RefSeq" id="WP_159358411.1">
    <property type="nucleotide sequence ID" value="NZ_WMEO01000006.1"/>
</dbReference>
<reference evidence="4 5" key="1">
    <citation type="submission" date="2019-11" db="EMBL/GenBank/DDBJ databases">
        <title>Genome sequences of 17 halophilic strains isolated from different environments.</title>
        <authorList>
            <person name="Furrow R.E."/>
        </authorList>
    </citation>
    <scope>NUCLEOTIDE SEQUENCE [LARGE SCALE GENOMIC DNA]</scope>
    <source>
        <strain evidence="3 4">22502_06_Cabo</strain>
        <strain evidence="2 5">22517_05_Cabo</strain>
    </source>
</reference>
<dbReference type="Proteomes" id="UP000452321">
    <property type="component" value="Unassembled WGS sequence"/>
</dbReference>
<protein>
    <submittedName>
        <fullName evidence="2">Uncharacterized protein</fullName>
    </submittedName>
</protein>
<evidence type="ECO:0000313" key="3">
    <source>
        <dbReference type="EMBL" id="MYL67585.1"/>
    </source>
</evidence>
<accession>A0A6B1IJV9</accession>
<dbReference type="EMBL" id="WMFC01000008">
    <property type="protein sequence ID" value="MYL67585.1"/>
    <property type="molecule type" value="Genomic_DNA"/>
</dbReference>
<evidence type="ECO:0000313" key="5">
    <source>
        <dbReference type="Proteomes" id="UP000460194"/>
    </source>
</evidence>
<dbReference type="EMBL" id="WMEO01000006">
    <property type="protein sequence ID" value="MYL16050.1"/>
    <property type="molecule type" value="Genomic_DNA"/>
</dbReference>
<dbReference type="AlphaFoldDB" id="A0A6B1IJV9"/>
<comment type="caution">
    <text evidence="2">The sequence shown here is derived from an EMBL/GenBank/DDBJ whole genome shotgun (WGS) entry which is preliminary data.</text>
</comment>
<sequence length="138" mass="14561">MVPVDTRTLLLGEDRKRARQWSIGAGILFVASISYFAVVRTVGFPQIHLLLWWQGYAVLLTVFVAVQAYSNGGIGVSWLLVFAAVAGVILNYGGIALTMGRPGLLRLIGYAIIGSAVAAAIVGTLGFAIGTAVRRITG</sequence>
<feature type="transmembrane region" description="Helical" evidence="1">
    <location>
        <begin position="50"/>
        <end position="69"/>
    </location>
</feature>
<evidence type="ECO:0000313" key="4">
    <source>
        <dbReference type="Proteomes" id="UP000452321"/>
    </source>
</evidence>
<keyword evidence="1" id="KW-1133">Transmembrane helix</keyword>
<feature type="transmembrane region" description="Helical" evidence="1">
    <location>
        <begin position="76"/>
        <end position="95"/>
    </location>
</feature>
<dbReference type="Proteomes" id="UP000460194">
    <property type="component" value="Unassembled WGS sequence"/>
</dbReference>
<evidence type="ECO:0000313" key="2">
    <source>
        <dbReference type="EMBL" id="MYL16050.1"/>
    </source>
</evidence>
<keyword evidence="1" id="KW-0812">Transmembrane</keyword>
<feature type="transmembrane region" description="Helical" evidence="1">
    <location>
        <begin position="107"/>
        <end position="133"/>
    </location>
</feature>
<proteinExistence type="predicted"/>